<dbReference type="InterPro" id="IPR007588">
    <property type="entry name" value="Znf_FLYWCH"/>
</dbReference>
<dbReference type="AlphaFoldDB" id="A0A0L8GVP3"/>
<reference evidence="5" key="1">
    <citation type="submission" date="2015-07" db="EMBL/GenBank/DDBJ databases">
        <title>MeaNS - Measles Nucleotide Surveillance Program.</title>
        <authorList>
            <person name="Tran T."/>
            <person name="Druce J."/>
        </authorList>
    </citation>
    <scope>NUCLEOTIDE SEQUENCE</scope>
    <source>
        <strain evidence="5">UCB-OBI-ISO-001</strain>
        <tissue evidence="5">Gonad</tissue>
    </source>
</reference>
<dbReference type="Gene3D" id="2.20.25.240">
    <property type="match status" value="1"/>
</dbReference>
<feature type="non-terminal residue" evidence="5">
    <location>
        <position position="1"/>
    </location>
</feature>
<dbReference type="EMBL" id="KQ420228">
    <property type="protein sequence ID" value="KOF80909.1"/>
    <property type="molecule type" value="Genomic_DNA"/>
</dbReference>
<gene>
    <name evidence="5" type="ORF">OCBIM_22027247mg</name>
</gene>
<dbReference type="OrthoDB" id="6612379at2759"/>
<sequence length="208" mass="23638">NSPTDNPPVGQLVNWTKSRHAEVSITEFIKTERGGRKLLYKGYAYIIDRTRKEKTYWRCTNRKLCSARQTTIDDEISKTPSEHVHPPTPIENHPVKVMEEIKLRAGRAEQLPSSIVETVASDIPLSVAGCLLKMGSLKRAVRRRRPVINKDELYKTPRGDNLLLYRNDEVSIFGTVKNLEMLSKKSECFCDGTFNCAPLGKQLYPIHA</sequence>
<accession>A0A0L8GVP3</accession>
<evidence type="ECO:0000256" key="1">
    <source>
        <dbReference type="ARBA" id="ARBA00022723"/>
    </source>
</evidence>
<evidence type="ECO:0000256" key="2">
    <source>
        <dbReference type="ARBA" id="ARBA00022771"/>
    </source>
</evidence>
<evidence type="ECO:0000256" key="3">
    <source>
        <dbReference type="ARBA" id="ARBA00022833"/>
    </source>
</evidence>
<keyword evidence="3" id="KW-0862">Zinc</keyword>
<dbReference type="STRING" id="37653.A0A0L8GVP3"/>
<keyword evidence="2" id="KW-0863">Zinc-finger</keyword>
<dbReference type="GO" id="GO:0008270">
    <property type="term" value="F:zinc ion binding"/>
    <property type="evidence" value="ECO:0007669"/>
    <property type="project" value="UniProtKB-KW"/>
</dbReference>
<name>A0A0L8GVP3_OCTBM</name>
<protein>
    <recommendedName>
        <fullName evidence="4">FLYWCH-type domain-containing protein</fullName>
    </recommendedName>
</protein>
<feature type="domain" description="FLYWCH-type" evidence="4">
    <location>
        <begin position="28"/>
        <end position="85"/>
    </location>
</feature>
<evidence type="ECO:0000259" key="4">
    <source>
        <dbReference type="Pfam" id="PF04500"/>
    </source>
</evidence>
<dbReference type="Pfam" id="PF04500">
    <property type="entry name" value="FLYWCH"/>
    <property type="match status" value="1"/>
</dbReference>
<organism evidence="5">
    <name type="scientific">Octopus bimaculoides</name>
    <name type="common">California two-spotted octopus</name>
    <dbReference type="NCBI Taxonomy" id="37653"/>
    <lineage>
        <taxon>Eukaryota</taxon>
        <taxon>Metazoa</taxon>
        <taxon>Spiralia</taxon>
        <taxon>Lophotrochozoa</taxon>
        <taxon>Mollusca</taxon>
        <taxon>Cephalopoda</taxon>
        <taxon>Coleoidea</taxon>
        <taxon>Octopodiformes</taxon>
        <taxon>Octopoda</taxon>
        <taxon>Incirrata</taxon>
        <taxon>Octopodidae</taxon>
        <taxon>Octopus</taxon>
    </lineage>
</organism>
<evidence type="ECO:0000313" key="5">
    <source>
        <dbReference type="EMBL" id="KOF80909.1"/>
    </source>
</evidence>
<keyword evidence="1" id="KW-0479">Metal-binding</keyword>
<proteinExistence type="predicted"/>